<dbReference type="SUPFAM" id="SSF56672">
    <property type="entry name" value="DNA/RNA polymerases"/>
    <property type="match status" value="1"/>
</dbReference>
<evidence type="ECO:0000313" key="3">
    <source>
        <dbReference type="Proteomes" id="UP000683360"/>
    </source>
</evidence>
<dbReference type="PROSITE" id="PS50878">
    <property type="entry name" value="RT_POL"/>
    <property type="match status" value="1"/>
</dbReference>
<dbReference type="InterPro" id="IPR052055">
    <property type="entry name" value="Hepadnavirus_pol/RT"/>
</dbReference>
<organism evidence="2 3">
    <name type="scientific">Mytilus edulis</name>
    <name type="common">Blue mussel</name>
    <dbReference type="NCBI Taxonomy" id="6550"/>
    <lineage>
        <taxon>Eukaryota</taxon>
        <taxon>Metazoa</taxon>
        <taxon>Spiralia</taxon>
        <taxon>Lophotrochozoa</taxon>
        <taxon>Mollusca</taxon>
        <taxon>Bivalvia</taxon>
        <taxon>Autobranchia</taxon>
        <taxon>Pteriomorphia</taxon>
        <taxon>Mytilida</taxon>
        <taxon>Mytiloidea</taxon>
        <taxon>Mytilidae</taxon>
        <taxon>Mytilinae</taxon>
        <taxon>Mytilus</taxon>
    </lineage>
</organism>
<dbReference type="PANTHER" id="PTHR33050">
    <property type="entry name" value="REVERSE TRANSCRIPTASE DOMAIN-CONTAINING PROTEIN"/>
    <property type="match status" value="1"/>
</dbReference>
<dbReference type="OrthoDB" id="6019648at2759"/>
<reference evidence="2" key="1">
    <citation type="submission" date="2021-03" db="EMBL/GenBank/DDBJ databases">
        <authorList>
            <person name="Bekaert M."/>
        </authorList>
    </citation>
    <scope>NUCLEOTIDE SEQUENCE</scope>
</reference>
<keyword evidence="3" id="KW-1185">Reference proteome</keyword>
<dbReference type="Proteomes" id="UP000683360">
    <property type="component" value="Unassembled WGS sequence"/>
</dbReference>
<name>A0A8S3REE0_MYTED</name>
<gene>
    <name evidence="2" type="ORF">MEDL_19311</name>
</gene>
<feature type="domain" description="Reverse transcriptase" evidence="1">
    <location>
        <begin position="54"/>
        <end position="249"/>
    </location>
</feature>
<accession>A0A8S3REE0</accession>
<dbReference type="InterPro" id="IPR000477">
    <property type="entry name" value="RT_dom"/>
</dbReference>
<dbReference type="PANTHER" id="PTHR33050:SF8">
    <property type="entry name" value="REVERSE TRANSCRIPTASE DOMAIN-CONTAINING PROTEIN"/>
    <property type="match status" value="1"/>
</dbReference>
<evidence type="ECO:0000259" key="1">
    <source>
        <dbReference type="PROSITE" id="PS50878"/>
    </source>
</evidence>
<comment type="caution">
    <text evidence="2">The sequence shown here is derived from an EMBL/GenBank/DDBJ whole genome shotgun (WGS) entry which is preliminary data.</text>
</comment>
<sequence length="393" mass="44719">MKLNLIEGFTFGFKINSLLDKKVDKFPSNNKSARENPDAVNLKLTKEIMKGRIKGPFNEAPFEKFICSPLGLIPKKENRSFHSIHDLSFPKGESVNFWTPPEYTSVSYQNIETVIELVQEHGFNCEMSKADVEDAFRLIPLHFSEYHLLGFKWEDKFYHDAALPMGASSSCQLFKNFSSALQWILNSKFQIRGVSHLLDDFFFVGEANTNKCSVALNTFLTLSKTVGAPIKDEKTQLPTTCITIYGIDIDSRAMVARLPKDKIAKILGLLNIFKVKKKLILRELQSLLGLLNFACSVPGRAFLRRFFDLTIGHSCPHYRITLNSEARADLRAWFDFISNYNGKSCFLFQKWVSSNHKNCIQMQLGFMGDMLLFLAVLGLQGNGLKICFNYTLQ</sequence>
<protein>
    <recommendedName>
        <fullName evidence="1">Reverse transcriptase domain-containing protein</fullName>
    </recommendedName>
</protein>
<dbReference type="EMBL" id="CAJPWZ010000986">
    <property type="protein sequence ID" value="CAG2204889.1"/>
    <property type="molecule type" value="Genomic_DNA"/>
</dbReference>
<dbReference type="AlphaFoldDB" id="A0A8S3REE0"/>
<evidence type="ECO:0000313" key="2">
    <source>
        <dbReference type="EMBL" id="CAG2204889.1"/>
    </source>
</evidence>
<dbReference type="InterPro" id="IPR043502">
    <property type="entry name" value="DNA/RNA_pol_sf"/>
</dbReference>
<dbReference type="Pfam" id="PF00078">
    <property type="entry name" value="RVT_1"/>
    <property type="match status" value="1"/>
</dbReference>
<proteinExistence type="predicted"/>